<dbReference type="OrthoDB" id="10531183at2759"/>
<name>A0A9W7E6A1_9STRA</name>
<comment type="caution">
    <text evidence="1">The sequence shown here is derived from an EMBL/GenBank/DDBJ whole genome shotgun (WGS) entry which is preliminary data.</text>
</comment>
<dbReference type="Proteomes" id="UP001165082">
    <property type="component" value="Unassembled WGS sequence"/>
</dbReference>
<protein>
    <submittedName>
        <fullName evidence="1">Uncharacterized protein</fullName>
    </submittedName>
</protein>
<evidence type="ECO:0000313" key="2">
    <source>
        <dbReference type="Proteomes" id="UP001165082"/>
    </source>
</evidence>
<dbReference type="EMBL" id="BRXZ01001298">
    <property type="protein sequence ID" value="GMH67607.1"/>
    <property type="molecule type" value="Genomic_DNA"/>
</dbReference>
<sequence length="144" mass="15906">LSSRPFYNLYSSLHPPTTSPTAPIVAFVEHLISTDPYYTLSLDVFRAIVTLASEGASVEVFKVCVEGDTRLRDIKGRRNMGRCLKLALMAGKVLLARSILPLAQPHSLGPCIDYLVSSNIKRDDKERLRLLGGMMKRFALSTAP</sequence>
<dbReference type="AlphaFoldDB" id="A0A9W7E6A1"/>
<gene>
    <name evidence="1" type="ORF">TrRE_jg12677</name>
</gene>
<accession>A0A9W7E6A1</accession>
<reference evidence="1" key="1">
    <citation type="submission" date="2022-07" db="EMBL/GenBank/DDBJ databases">
        <title>Genome analysis of Parmales, a sister group of diatoms, reveals the evolutionary specialization of diatoms from phago-mixotrophs to photoautotrophs.</title>
        <authorList>
            <person name="Ban H."/>
            <person name="Sato S."/>
            <person name="Yoshikawa S."/>
            <person name="Kazumasa Y."/>
            <person name="Nakamura Y."/>
            <person name="Ichinomiya M."/>
            <person name="Saitoh K."/>
            <person name="Sato N."/>
            <person name="Blanc-Mathieu R."/>
            <person name="Endo H."/>
            <person name="Kuwata A."/>
            <person name="Ogata H."/>
        </authorList>
    </citation>
    <scope>NUCLEOTIDE SEQUENCE</scope>
</reference>
<evidence type="ECO:0000313" key="1">
    <source>
        <dbReference type="EMBL" id="GMH67607.1"/>
    </source>
</evidence>
<organism evidence="1 2">
    <name type="scientific">Triparma retinervis</name>
    <dbReference type="NCBI Taxonomy" id="2557542"/>
    <lineage>
        <taxon>Eukaryota</taxon>
        <taxon>Sar</taxon>
        <taxon>Stramenopiles</taxon>
        <taxon>Ochrophyta</taxon>
        <taxon>Bolidophyceae</taxon>
        <taxon>Parmales</taxon>
        <taxon>Triparmaceae</taxon>
        <taxon>Triparma</taxon>
    </lineage>
</organism>
<keyword evidence="2" id="KW-1185">Reference proteome</keyword>
<feature type="non-terminal residue" evidence="1">
    <location>
        <position position="1"/>
    </location>
</feature>
<proteinExistence type="predicted"/>